<reference evidence="1 2" key="1">
    <citation type="submission" date="2019-11" db="EMBL/GenBank/DDBJ databases">
        <title>Metabolism of dissolved organic matter in forest soils.</title>
        <authorList>
            <person name="Cyle K.T."/>
            <person name="Wilhelm R.C."/>
            <person name="Martinez C.E."/>
        </authorList>
    </citation>
    <scope>NUCLEOTIDE SEQUENCE [LARGE SCALE GENOMIC DNA]</scope>
    <source>
        <strain evidence="1 2">1N</strain>
    </source>
</reference>
<dbReference type="Proteomes" id="UP000652198">
    <property type="component" value="Unassembled WGS sequence"/>
</dbReference>
<dbReference type="EMBL" id="WOEY01000041">
    <property type="protein sequence ID" value="NPT41772.1"/>
    <property type="molecule type" value="Genomic_DNA"/>
</dbReference>
<evidence type="ECO:0000313" key="2">
    <source>
        <dbReference type="Proteomes" id="UP000652198"/>
    </source>
</evidence>
<organism evidence="1 2">
    <name type="scientific">Paraburkholderia solitsugae</name>
    <dbReference type="NCBI Taxonomy" id="2675748"/>
    <lineage>
        <taxon>Bacteria</taxon>
        <taxon>Pseudomonadati</taxon>
        <taxon>Pseudomonadota</taxon>
        <taxon>Betaproteobacteria</taxon>
        <taxon>Burkholderiales</taxon>
        <taxon>Burkholderiaceae</taxon>
        <taxon>Paraburkholderia</taxon>
    </lineage>
</organism>
<sequence>MQGTDVESFTSYPAKAKDRRHVEPAACLANMLLLLSLLERFYFASSQDRECVGGLQMPRLSKRGVILVRAQRPSTAQGRRRSVQGAKVTGGLLMLQTARKPK</sequence>
<protein>
    <submittedName>
        <fullName evidence="1">Uncharacterized protein</fullName>
    </submittedName>
</protein>
<accession>A0ABX2BQF6</accession>
<comment type="caution">
    <text evidence="1">The sequence shown here is derived from an EMBL/GenBank/DDBJ whole genome shotgun (WGS) entry which is preliminary data.</text>
</comment>
<gene>
    <name evidence="1" type="ORF">GNZ12_10670</name>
</gene>
<proteinExistence type="predicted"/>
<evidence type="ECO:0000313" key="1">
    <source>
        <dbReference type="EMBL" id="NPT41772.1"/>
    </source>
</evidence>
<keyword evidence="2" id="KW-1185">Reference proteome</keyword>
<name>A0ABX2BQF6_9BURK</name>
<dbReference type="RefSeq" id="WP_172310319.1">
    <property type="nucleotide sequence ID" value="NZ_WOEY01000041.1"/>
</dbReference>